<reference evidence="1" key="1">
    <citation type="submission" date="2024-02" db="EMBL/GenBank/DDBJ databases">
        <title>Metagenome Assembled Genome of Zalaria obscura JY119.</title>
        <authorList>
            <person name="Vighnesh L."/>
            <person name="Jagadeeshwari U."/>
            <person name="Venkata Ramana C."/>
            <person name="Sasikala C."/>
        </authorList>
    </citation>
    <scope>NUCLEOTIDE SEQUENCE</scope>
    <source>
        <strain evidence="1">JY119</strain>
    </source>
</reference>
<dbReference type="Proteomes" id="UP001320706">
    <property type="component" value="Unassembled WGS sequence"/>
</dbReference>
<evidence type="ECO:0000313" key="2">
    <source>
        <dbReference type="Proteomes" id="UP001320706"/>
    </source>
</evidence>
<keyword evidence="2" id="KW-1185">Reference proteome</keyword>
<sequence>MAHSAKITALADGLVQSVTGLKQEQDGRTFKQCRDNAVRGLKAQQYARTNQFDVQSRLEGLEEKFRVLNNEPLADALKERLDELSNISSRWKPEILSLFLELSDRPLEKTRLSDLRGEELTPEEPALTWAEIIADDLLNEEGVWDEVDFHHSSSEDEGSYSGASFQEHTTSTQASSIVEEDLSVIARSFVVAVIDTPLADVRSAQQSLDALDKRPTTTSDEPKPTTITELQAIRETLLMLHGLPTRLFFAESHDLIHLRRECTITGVGQSTWETAAHDVAAIGSRVGMLRRWINRGKRSRLIQRCQAAVQQSIRAFDKEISRIEQRYVDPSCDTVVSLIQVIGEIDVISRPLLELARVISEVDQDRDSRPWQLLDAFFQETCKQQLVGHYELFDFFRRLFFDCLEVYVKPVHVWLTEGEVADHDDSFFVASSKEDVGLSSVWHDRYRLRHISSDAVDAPSFMQTIAQRIFSAGKSVMFLKALGRYKSSETRGFTMPATWASLTISDGLSDGGLLPFAEAFQMSFEEWVDSLHSERADSLRTVILSGCGLEKLINCLSHLYLAQNGAVFQMFADGFFKRIDRKTSHWNDRFVLSELAQNTFGTLPGLQSSSISARLLSSGSGGDGRSTMDLLGRIVLEYPTPHSLQNITRETSPKACRNAFTLLLQVHRAKYVLSQQILNQPPSLGSKDHRIAQALALRQRLVSFVDALYGYVAETASRCINEVKDSLSKAADTDEMAAAYAVFTDDLSNRILLTDNLKPMLDALVSVLEVCELQAAAWAKLQPPATSGSGNSQPQSLRTRHRLDDEDEEDARAGNLESDEQYPQQQQQRSLAELRSDYDRQVSFAIAGLRSVSRAGGEQSWTMLAERLKWCTRSPND</sequence>
<organism evidence="1 2">
    <name type="scientific">Zalaria obscura</name>
    <dbReference type="NCBI Taxonomy" id="2024903"/>
    <lineage>
        <taxon>Eukaryota</taxon>
        <taxon>Fungi</taxon>
        <taxon>Dikarya</taxon>
        <taxon>Ascomycota</taxon>
        <taxon>Pezizomycotina</taxon>
        <taxon>Dothideomycetes</taxon>
        <taxon>Dothideomycetidae</taxon>
        <taxon>Dothideales</taxon>
        <taxon>Zalariaceae</taxon>
        <taxon>Zalaria</taxon>
    </lineage>
</organism>
<gene>
    <name evidence="1" type="ORF">M8818_003851</name>
</gene>
<protein>
    <submittedName>
        <fullName evidence="1">Uncharacterized protein</fullName>
    </submittedName>
</protein>
<name>A0ACC3SDL0_9PEZI</name>
<proteinExistence type="predicted"/>
<accession>A0ACC3SDL0</accession>
<comment type="caution">
    <text evidence="1">The sequence shown here is derived from an EMBL/GenBank/DDBJ whole genome shotgun (WGS) entry which is preliminary data.</text>
</comment>
<dbReference type="EMBL" id="JAMKPW020000017">
    <property type="protein sequence ID" value="KAK8209156.1"/>
    <property type="molecule type" value="Genomic_DNA"/>
</dbReference>
<evidence type="ECO:0000313" key="1">
    <source>
        <dbReference type="EMBL" id="KAK8209156.1"/>
    </source>
</evidence>